<reference evidence="2 3" key="1">
    <citation type="submission" date="2019-07" db="EMBL/GenBank/DDBJ databases">
        <title>Whole genome shotgun sequence of Brevifollis gellanilyticus NBRC 108608.</title>
        <authorList>
            <person name="Hosoyama A."/>
            <person name="Uohara A."/>
            <person name="Ohji S."/>
            <person name="Ichikawa N."/>
        </authorList>
    </citation>
    <scope>NUCLEOTIDE SEQUENCE [LARGE SCALE GENOMIC DNA]</scope>
    <source>
        <strain evidence="2 3">NBRC 108608</strain>
    </source>
</reference>
<protein>
    <recommendedName>
        <fullName evidence="4">THAP4-like heme-binding beta-barrel domain-containing protein</fullName>
    </recommendedName>
</protein>
<evidence type="ECO:0000256" key="1">
    <source>
        <dbReference type="SAM" id="SignalP"/>
    </source>
</evidence>
<evidence type="ECO:0008006" key="4">
    <source>
        <dbReference type="Google" id="ProtNLM"/>
    </source>
</evidence>
<evidence type="ECO:0000313" key="2">
    <source>
        <dbReference type="EMBL" id="GEP42844.1"/>
    </source>
</evidence>
<dbReference type="EMBL" id="BKAG01000012">
    <property type="protein sequence ID" value="GEP42844.1"/>
    <property type="molecule type" value="Genomic_DNA"/>
</dbReference>
<gene>
    <name evidence="2" type="ORF">BGE01nite_21350</name>
</gene>
<organism evidence="2 3">
    <name type="scientific">Brevifollis gellanilyticus</name>
    <dbReference type="NCBI Taxonomy" id="748831"/>
    <lineage>
        <taxon>Bacteria</taxon>
        <taxon>Pseudomonadati</taxon>
        <taxon>Verrucomicrobiota</taxon>
        <taxon>Verrucomicrobiia</taxon>
        <taxon>Verrucomicrobiales</taxon>
        <taxon>Verrucomicrobiaceae</taxon>
    </lineage>
</organism>
<keyword evidence="3" id="KW-1185">Reference proteome</keyword>
<keyword evidence="1" id="KW-0732">Signal</keyword>
<comment type="caution">
    <text evidence="2">The sequence shown here is derived from an EMBL/GenBank/DDBJ whole genome shotgun (WGS) entry which is preliminary data.</text>
</comment>
<proteinExistence type="predicted"/>
<sequence>MKSLLSALLTASLLLTSQASAADLNQHPFFKHLIGEWEAEGELKNENNDPVTVKETWTGRVDAEDTFSIEGSRTINGDTQKFTWTYTRSAATDNFEAILTGGDGQPLRFESSFTEEPLALTLKAITGNGSANISVEDTFADEGKDKDTLTSKVTFTGDQGQTTLQGTITHKKKKAP</sequence>
<name>A0A512M7Y7_9BACT</name>
<dbReference type="AlphaFoldDB" id="A0A512M7Y7"/>
<accession>A0A512M7Y7</accession>
<evidence type="ECO:0000313" key="3">
    <source>
        <dbReference type="Proteomes" id="UP000321577"/>
    </source>
</evidence>
<feature type="chain" id="PRO_5022012974" description="THAP4-like heme-binding beta-barrel domain-containing protein" evidence="1">
    <location>
        <begin position="22"/>
        <end position="176"/>
    </location>
</feature>
<dbReference type="OrthoDB" id="9917771at2"/>
<feature type="signal peptide" evidence="1">
    <location>
        <begin position="1"/>
        <end position="21"/>
    </location>
</feature>
<dbReference type="RefSeq" id="WP_146850422.1">
    <property type="nucleotide sequence ID" value="NZ_BKAG01000012.1"/>
</dbReference>
<dbReference type="Proteomes" id="UP000321577">
    <property type="component" value="Unassembled WGS sequence"/>
</dbReference>